<dbReference type="PROSITE" id="PS51257">
    <property type="entry name" value="PROKAR_LIPOPROTEIN"/>
    <property type="match status" value="1"/>
</dbReference>
<keyword evidence="7" id="KW-0732">Signal</keyword>
<name>A0A9X3LTC4_9CORY</name>
<dbReference type="InterPro" id="IPR023827">
    <property type="entry name" value="Peptidase_S8_Asp-AS"/>
</dbReference>
<dbReference type="InterPro" id="IPR022398">
    <property type="entry name" value="Peptidase_S8_His-AS"/>
</dbReference>
<dbReference type="PANTHER" id="PTHR43806:SF11">
    <property type="entry name" value="CEREVISIN-RELATED"/>
    <property type="match status" value="1"/>
</dbReference>
<dbReference type="RefSeq" id="WP_269965308.1">
    <property type="nucleotide sequence ID" value="NZ_JAKMUS010000006.1"/>
</dbReference>
<feature type="domain" description="Peptidase S8/S53" evidence="8">
    <location>
        <begin position="60"/>
        <end position="325"/>
    </location>
</feature>
<comment type="similarity">
    <text evidence="1 5">Belongs to the peptidase S8 family.</text>
</comment>
<evidence type="ECO:0000313" key="10">
    <source>
        <dbReference type="Proteomes" id="UP001146468"/>
    </source>
</evidence>
<dbReference type="EMBL" id="JAKMUS010000006">
    <property type="protein sequence ID" value="MCZ9293876.1"/>
    <property type="molecule type" value="Genomic_DNA"/>
</dbReference>
<evidence type="ECO:0000256" key="4">
    <source>
        <dbReference type="ARBA" id="ARBA00022825"/>
    </source>
</evidence>
<sequence>MRRTTYAAGAVALFVGCLTYQPAVAHAQDIACAVPAPATSGPEDVPGAEERTELRRLATGAGVKVAVIDTGVATNPQLDQLVPGADFVTPEDPQPFLDCDVHGTVVAGIIAGTDIGIAPDAEIMSIRQSSAHYRTPREPGADGAEFTAAGSVETLTAAIHNALDEGARVINMSVVSCLEPAIAPRVDTRGLVEALNRAEHDGAVVVAAAGNANPDCPPGSTVFPAHFPTVLAVGARADSHTLTDYSLPVPEGHRLLSAPGRPALGLSAGHDVWSAGITADRGAVRPFEGTSFAAPVLSGTAALLKQRYPDATAAQIRDIIAAAAEPSGGFVDPLRTLTFLGTTHVLPQSEPLTLTPEVKTHSLAPSRAAVLLSVLAVVGLLTAAVASVVAMRRR</sequence>
<keyword evidence="2 5" id="KW-0645">Protease</keyword>
<keyword evidence="4 5" id="KW-0720">Serine protease</keyword>
<organism evidence="9 10">
    <name type="scientific">Corynebacterium meitnerae</name>
    <dbReference type="NCBI Taxonomy" id="2913498"/>
    <lineage>
        <taxon>Bacteria</taxon>
        <taxon>Bacillati</taxon>
        <taxon>Actinomycetota</taxon>
        <taxon>Actinomycetes</taxon>
        <taxon>Mycobacteriales</taxon>
        <taxon>Corynebacteriaceae</taxon>
        <taxon>Corynebacterium</taxon>
    </lineage>
</organism>
<dbReference type="Gene3D" id="3.40.50.200">
    <property type="entry name" value="Peptidase S8/S53 domain"/>
    <property type="match status" value="1"/>
</dbReference>
<dbReference type="Pfam" id="PF00082">
    <property type="entry name" value="Peptidase_S8"/>
    <property type="match status" value="1"/>
</dbReference>
<evidence type="ECO:0000256" key="1">
    <source>
        <dbReference type="ARBA" id="ARBA00011073"/>
    </source>
</evidence>
<keyword evidence="6" id="KW-1133">Transmembrane helix</keyword>
<keyword evidence="3 5" id="KW-0378">Hydrolase</keyword>
<dbReference type="PRINTS" id="PR00723">
    <property type="entry name" value="SUBTILISIN"/>
</dbReference>
<dbReference type="InterPro" id="IPR036852">
    <property type="entry name" value="Peptidase_S8/S53_dom_sf"/>
</dbReference>
<dbReference type="InterPro" id="IPR000209">
    <property type="entry name" value="Peptidase_S8/S53_dom"/>
</dbReference>
<evidence type="ECO:0000313" key="9">
    <source>
        <dbReference type="EMBL" id="MCZ9293876.1"/>
    </source>
</evidence>
<evidence type="ECO:0000256" key="2">
    <source>
        <dbReference type="ARBA" id="ARBA00022670"/>
    </source>
</evidence>
<accession>A0A9X3LTC4</accession>
<feature type="active site" description="Charge relay system" evidence="5">
    <location>
        <position position="69"/>
    </location>
</feature>
<dbReference type="Proteomes" id="UP001146468">
    <property type="component" value="Unassembled WGS sequence"/>
</dbReference>
<evidence type="ECO:0000259" key="8">
    <source>
        <dbReference type="Pfam" id="PF00082"/>
    </source>
</evidence>
<comment type="caution">
    <text evidence="9">The sequence shown here is derived from an EMBL/GenBank/DDBJ whole genome shotgun (WGS) entry which is preliminary data.</text>
</comment>
<feature type="signal peptide" evidence="7">
    <location>
        <begin position="1"/>
        <end position="27"/>
    </location>
</feature>
<gene>
    <name evidence="9" type="ORF">L8U60_05180</name>
</gene>
<dbReference type="PANTHER" id="PTHR43806">
    <property type="entry name" value="PEPTIDASE S8"/>
    <property type="match status" value="1"/>
</dbReference>
<keyword evidence="10" id="KW-1185">Reference proteome</keyword>
<dbReference type="InterPro" id="IPR050131">
    <property type="entry name" value="Peptidase_S8_subtilisin-like"/>
</dbReference>
<evidence type="ECO:0000256" key="7">
    <source>
        <dbReference type="SAM" id="SignalP"/>
    </source>
</evidence>
<evidence type="ECO:0000256" key="5">
    <source>
        <dbReference type="PROSITE-ProRule" id="PRU01240"/>
    </source>
</evidence>
<protein>
    <submittedName>
        <fullName evidence="9">S8 family serine peptidase</fullName>
    </submittedName>
</protein>
<evidence type="ECO:0000256" key="6">
    <source>
        <dbReference type="SAM" id="Phobius"/>
    </source>
</evidence>
<dbReference type="PROSITE" id="PS00136">
    <property type="entry name" value="SUBTILASE_ASP"/>
    <property type="match status" value="1"/>
</dbReference>
<dbReference type="PROSITE" id="PS51892">
    <property type="entry name" value="SUBTILASE"/>
    <property type="match status" value="1"/>
</dbReference>
<feature type="transmembrane region" description="Helical" evidence="6">
    <location>
        <begin position="368"/>
        <end position="391"/>
    </location>
</feature>
<proteinExistence type="inferred from homology"/>
<dbReference type="GO" id="GO:0006508">
    <property type="term" value="P:proteolysis"/>
    <property type="evidence" value="ECO:0007669"/>
    <property type="project" value="UniProtKB-KW"/>
</dbReference>
<dbReference type="InterPro" id="IPR015500">
    <property type="entry name" value="Peptidase_S8_subtilisin-rel"/>
</dbReference>
<feature type="chain" id="PRO_5040818508" evidence="7">
    <location>
        <begin position="28"/>
        <end position="394"/>
    </location>
</feature>
<dbReference type="GO" id="GO:0004252">
    <property type="term" value="F:serine-type endopeptidase activity"/>
    <property type="evidence" value="ECO:0007669"/>
    <property type="project" value="UniProtKB-UniRule"/>
</dbReference>
<reference evidence="9" key="1">
    <citation type="submission" date="2022-02" db="EMBL/GenBank/DDBJ databases">
        <title>Corynebacterium sp. from urogenital microbiome.</title>
        <authorList>
            <person name="Cappelli E.A."/>
            <person name="Ribeiro T.G."/>
            <person name="Peixe L."/>
        </authorList>
    </citation>
    <scope>NUCLEOTIDE SEQUENCE</scope>
    <source>
        <strain evidence="9">C8Ua_172</strain>
    </source>
</reference>
<evidence type="ECO:0000256" key="3">
    <source>
        <dbReference type="ARBA" id="ARBA00022801"/>
    </source>
</evidence>
<dbReference type="SUPFAM" id="SSF52743">
    <property type="entry name" value="Subtilisin-like"/>
    <property type="match status" value="1"/>
</dbReference>
<dbReference type="PROSITE" id="PS00137">
    <property type="entry name" value="SUBTILASE_HIS"/>
    <property type="match status" value="1"/>
</dbReference>
<dbReference type="AlphaFoldDB" id="A0A9X3LTC4"/>
<feature type="active site" description="Charge relay system" evidence="5">
    <location>
        <position position="291"/>
    </location>
</feature>
<keyword evidence="6" id="KW-0472">Membrane</keyword>
<keyword evidence="6" id="KW-0812">Transmembrane</keyword>
<feature type="active site" description="Charge relay system" evidence="5">
    <location>
        <position position="102"/>
    </location>
</feature>